<dbReference type="EMBL" id="HBEU01001023">
    <property type="protein sequence ID" value="CAD8574535.1"/>
    <property type="molecule type" value="Transcribed_RNA"/>
</dbReference>
<sequence>MKLGICYEVCLLILQITVFSSAFQTSITFGRKCNSLVNTSLNLYDVLFEMESTLNDNTGSLALAFLEDPIGQEVLNNLEQLGEELEEIESDELVEVEMLTGFTRFVNDLYTFFGFGSAEIRLFGVIARLLRISSEYEAGLDEVATEDVMFQSTMLVLATLSFGRSLSPKVKALFIGEVTDLDMRVFTLLFEPKGITMNQFRAMKACGAIEWIEVEPGTIFVDKNDSPGKYLFWLYSGSIELLFEGESILFIERTDGYDINTPGALGLLGDMQFLHVEQKLKVNGKDRVERDAIDYPSSTIKTVGSESSTLLRIDSSKLLQLMGEDDRLSNAIKDILVAGLQRKVVYLLQLRSKELKESREKDKDDANNEEESKTYL</sequence>
<dbReference type="Gene3D" id="2.60.120.10">
    <property type="entry name" value="Jelly Rolls"/>
    <property type="match status" value="1"/>
</dbReference>
<gene>
    <name evidence="3" type="ORF">LDAN0322_LOCUS680</name>
</gene>
<dbReference type="AlphaFoldDB" id="A0A7S0KA50"/>
<keyword evidence="2" id="KW-0732">Signal</keyword>
<proteinExistence type="predicted"/>
<feature type="chain" id="PRO_5031160423" description="Cyclic nucleotide-binding domain-containing protein" evidence="2">
    <location>
        <begin position="23"/>
        <end position="376"/>
    </location>
</feature>
<organism evidence="3">
    <name type="scientific">Leptocylindrus aporus</name>
    <dbReference type="NCBI Taxonomy" id="1398097"/>
    <lineage>
        <taxon>Eukaryota</taxon>
        <taxon>Sar</taxon>
        <taxon>Stramenopiles</taxon>
        <taxon>Ochrophyta</taxon>
        <taxon>Bacillariophyta</taxon>
        <taxon>Coscinodiscophyceae</taxon>
        <taxon>Chaetocerotophycidae</taxon>
        <taxon>Leptocylindrales</taxon>
        <taxon>Leptocylindraceae</taxon>
        <taxon>Leptocylindrus</taxon>
    </lineage>
</organism>
<name>A0A7S0KA50_9STRA</name>
<evidence type="ECO:0008006" key="4">
    <source>
        <dbReference type="Google" id="ProtNLM"/>
    </source>
</evidence>
<evidence type="ECO:0000256" key="1">
    <source>
        <dbReference type="SAM" id="MobiDB-lite"/>
    </source>
</evidence>
<reference evidence="3" key="1">
    <citation type="submission" date="2021-01" db="EMBL/GenBank/DDBJ databases">
        <authorList>
            <person name="Corre E."/>
            <person name="Pelletier E."/>
            <person name="Niang G."/>
            <person name="Scheremetjew M."/>
            <person name="Finn R."/>
            <person name="Kale V."/>
            <person name="Holt S."/>
            <person name="Cochrane G."/>
            <person name="Meng A."/>
            <person name="Brown T."/>
            <person name="Cohen L."/>
        </authorList>
    </citation>
    <scope>NUCLEOTIDE SEQUENCE</scope>
    <source>
        <strain evidence="3">B651</strain>
    </source>
</reference>
<dbReference type="InterPro" id="IPR014710">
    <property type="entry name" value="RmlC-like_jellyroll"/>
</dbReference>
<evidence type="ECO:0000256" key="2">
    <source>
        <dbReference type="SAM" id="SignalP"/>
    </source>
</evidence>
<feature type="signal peptide" evidence="2">
    <location>
        <begin position="1"/>
        <end position="22"/>
    </location>
</feature>
<protein>
    <recommendedName>
        <fullName evidence="4">Cyclic nucleotide-binding domain-containing protein</fullName>
    </recommendedName>
</protein>
<feature type="region of interest" description="Disordered" evidence="1">
    <location>
        <begin position="356"/>
        <end position="376"/>
    </location>
</feature>
<accession>A0A7S0KA50</accession>
<evidence type="ECO:0000313" key="3">
    <source>
        <dbReference type="EMBL" id="CAD8574535.1"/>
    </source>
</evidence>